<dbReference type="Pfam" id="PF01974">
    <property type="entry name" value="tRNA_int_endo"/>
    <property type="match status" value="1"/>
</dbReference>
<dbReference type="FunFam" id="3.40.1350.10:FF:000006">
    <property type="entry name" value="tRNA-splicing endonuclease"/>
    <property type="match status" value="1"/>
</dbReference>
<organism evidence="6">
    <name type="scientific">Fervidicoccus fontis</name>
    <dbReference type="NCBI Taxonomy" id="683846"/>
    <lineage>
        <taxon>Archaea</taxon>
        <taxon>Thermoproteota</taxon>
        <taxon>Thermoprotei</taxon>
        <taxon>Fervidicoccales</taxon>
        <taxon>Fervidicoccaceae</taxon>
        <taxon>Fervidicoccus</taxon>
    </lineage>
</organism>
<comment type="caution">
    <text evidence="6">The sequence shown here is derived from an EMBL/GenBank/DDBJ whole genome shotgun (WGS) entry which is preliminary data.</text>
</comment>
<dbReference type="Pfam" id="PF02778">
    <property type="entry name" value="tRNA_int_endo_N"/>
    <property type="match status" value="1"/>
</dbReference>
<feature type="domain" description="tRNA intron endonuclease catalytic" evidence="4">
    <location>
        <begin position="101"/>
        <end position="184"/>
    </location>
</feature>
<evidence type="ECO:0000313" key="6">
    <source>
        <dbReference type="EMBL" id="HEU97727.1"/>
    </source>
</evidence>
<dbReference type="CDD" id="cd22363">
    <property type="entry name" value="tRNA-intron_lyase_C"/>
    <property type="match status" value="1"/>
</dbReference>
<sequence>MTSNTSRSTSSKSTPRGLLLGLKVILPSEEGASKIYAQGYFGKPFGVKKPEPKEYNEVIELSLVEALYLLEEGIIEVYTIDGKKLSVSEMKEEAGKRINDFDSLYRVYKDLRKRGFVVRSGLKFGSDYAVYRVGPGLEHAPYLVHVYDGGYMIDPVEIVRMGRLSHSVKKKFMFAIDRGNRVDYILFKWFKP</sequence>
<evidence type="ECO:0000259" key="5">
    <source>
        <dbReference type="Pfam" id="PF02778"/>
    </source>
</evidence>
<dbReference type="InterPro" id="IPR006676">
    <property type="entry name" value="tRNA_splic"/>
</dbReference>
<dbReference type="GO" id="GO:0003676">
    <property type="term" value="F:nucleic acid binding"/>
    <property type="evidence" value="ECO:0007669"/>
    <property type="project" value="InterPro"/>
</dbReference>
<evidence type="ECO:0000256" key="3">
    <source>
        <dbReference type="ARBA" id="ARBA00024798"/>
    </source>
</evidence>
<dbReference type="PANTHER" id="PTHR21227">
    <property type="entry name" value="TRNA-SPLICING ENDONUCLEASE SUBUNIT SEN2"/>
    <property type="match status" value="1"/>
</dbReference>
<dbReference type="Proteomes" id="UP000885664">
    <property type="component" value="Unassembled WGS sequence"/>
</dbReference>
<dbReference type="InterPro" id="IPR036167">
    <property type="entry name" value="tRNA_intron_Endo_cat-like_sf"/>
</dbReference>
<dbReference type="Gene3D" id="3.40.1170.20">
    <property type="entry name" value="tRNA intron endonuclease, N-terminal domain"/>
    <property type="match status" value="1"/>
</dbReference>
<dbReference type="GO" id="GO:0006388">
    <property type="term" value="P:tRNA splicing, via endonucleolytic cleavage and ligation"/>
    <property type="evidence" value="ECO:0007669"/>
    <property type="project" value="InterPro"/>
</dbReference>
<evidence type="ECO:0000256" key="2">
    <source>
        <dbReference type="ARBA" id="ARBA00023239"/>
    </source>
</evidence>
<comment type="function">
    <text evidence="3">Endonuclease that removes tRNA introns. Cleaves pre-tRNA at the 5'- and 3'-splice sites to release the intron. The products are an intron and two tRNA half-molecules bearing 2',3' cyclic phosphate and 5'-OH termini. Recognizes a pseudosymmetric substrate in which 2 bulged loops of 3 bases are separated by a stem of 4 bp.</text>
</comment>
<dbReference type="InterPro" id="IPR006677">
    <property type="entry name" value="tRNA_intron_Endonuc_cat-like"/>
</dbReference>
<evidence type="ECO:0000259" key="4">
    <source>
        <dbReference type="Pfam" id="PF01974"/>
    </source>
</evidence>
<dbReference type="GO" id="GO:0000213">
    <property type="term" value="F:tRNA-intron lyase activity"/>
    <property type="evidence" value="ECO:0007669"/>
    <property type="project" value="UniProtKB-EC"/>
</dbReference>
<dbReference type="InterPro" id="IPR016442">
    <property type="entry name" value="tRNA_splic_arch_short"/>
</dbReference>
<dbReference type="EC" id="4.6.1.16" evidence="6"/>
<dbReference type="PIRSF" id="PIRSF005285">
    <property type="entry name" value="tRNA_splic_archaea"/>
    <property type="match status" value="1"/>
</dbReference>
<protein>
    <submittedName>
        <fullName evidence="6">tRNA-intron lyase</fullName>
        <ecNumber evidence="6">4.6.1.16</ecNumber>
    </submittedName>
</protein>
<accession>A0A7C2UQB8</accession>
<dbReference type="EMBL" id="DSFE01000056">
    <property type="protein sequence ID" value="HEU97727.1"/>
    <property type="molecule type" value="Genomic_DNA"/>
</dbReference>
<keyword evidence="2 6" id="KW-0456">Lyase</keyword>
<dbReference type="GO" id="GO:0005737">
    <property type="term" value="C:cytoplasm"/>
    <property type="evidence" value="ECO:0007669"/>
    <property type="project" value="TreeGrafter"/>
</dbReference>
<gene>
    <name evidence="6" type="primary">endA</name>
    <name evidence="6" type="ORF">ENO36_02585</name>
</gene>
<dbReference type="PANTHER" id="PTHR21227:SF0">
    <property type="entry name" value="TRNA-SPLICING ENDONUCLEASE SUBUNIT SEN2"/>
    <property type="match status" value="1"/>
</dbReference>
<dbReference type="Gene3D" id="3.40.1350.10">
    <property type="match status" value="1"/>
</dbReference>
<dbReference type="SUPFAM" id="SSF53032">
    <property type="entry name" value="tRNA-intron endonuclease catalytic domain-like"/>
    <property type="match status" value="1"/>
</dbReference>
<dbReference type="AlphaFoldDB" id="A0A7C2UQB8"/>
<dbReference type="InterPro" id="IPR006678">
    <property type="entry name" value="tRNA_intron_Endonuc_N"/>
</dbReference>
<dbReference type="NCBIfam" id="TIGR00324">
    <property type="entry name" value="endA"/>
    <property type="match status" value="1"/>
</dbReference>
<reference evidence="6" key="1">
    <citation type="journal article" date="2020" name="mSystems">
        <title>Genome- and Community-Level Interaction Insights into Carbon Utilization and Element Cycling Functions of Hydrothermarchaeota in Hydrothermal Sediment.</title>
        <authorList>
            <person name="Zhou Z."/>
            <person name="Liu Y."/>
            <person name="Xu W."/>
            <person name="Pan J."/>
            <person name="Luo Z.H."/>
            <person name="Li M."/>
        </authorList>
    </citation>
    <scope>NUCLEOTIDE SEQUENCE [LARGE SCALE GENOMIC DNA]</scope>
    <source>
        <strain evidence="6">SpSt-1259</strain>
    </source>
</reference>
<proteinExistence type="predicted"/>
<dbReference type="InterPro" id="IPR011856">
    <property type="entry name" value="tRNA_endonuc-like_dom_sf"/>
</dbReference>
<keyword evidence="1" id="KW-0819">tRNA processing</keyword>
<evidence type="ECO:0000256" key="1">
    <source>
        <dbReference type="ARBA" id="ARBA00022694"/>
    </source>
</evidence>
<dbReference type="SUPFAM" id="SSF55267">
    <property type="entry name" value="tRNA-intron endonuclease N-terminal domain-like"/>
    <property type="match status" value="1"/>
</dbReference>
<dbReference type="InterPro" id="IPR036740">
    <property type="entry name" value="tRNA_intron_Endonuc_N_sf"/>
</dbReference>
<feature type="domain" description="tRNA intron endonuclease N-terminal" evidence="5">
    <location>
        <begin position="17"/>
        <end position="90"/>
    </location>
</feature>
<name>A0A7C2UQB8_9CREN</name>